<keyword evidence="3" id="KW-1185">Reference proteome</keyword>
<organism evidence="2 3">
    <name type="scientific">Solidesulfovibrio aerotolerans</name>
    <dbReference type="NCBI Taxonomy" id="295255"/>
    <lineage>
        <taxon>Bacteria</taxon>
        <taxon>Pseudomonadati</taxon>
        <taxon>Thermodesulfobacteriota</taxon>
        <taxon>Desulfovibrionia</taxon>
        <taxon>Desulfovibrionales</taxon>
        <taxon>Desulfovibrionaceae</taxon>
        <taxon>Solidesulfovibrio</taxon>
    </lineage>
</organism>
<evidence type="ECO:0000259" key="1">
    <source>
        <dbReference type="Pfam" id="PF01592"/>
    </source>
</evidence>
<dbReference type="EMBL" id="WVUD01000029">
    <property type="protein sequence ID" value="MYL84335.1"/>
    <property type="molecule type" value="Genomic_DNA"/>
</dbReference>
<sequence length="120" mass="13013">MTATATTTKTRLTVKPLENYTIEGTSECSACGRSVKMQLLIENDIIVDAGGTVESCGYSRECMAALIATVKGMNIMDAQAVSSEDFQPLMTRVIEKLGCDNWCVAALRIALRNYRLRAAA</sequence>
<dbReference type="Pfam" id="PF01592">
    <property type="entry name" value="NifU_N"/>
    <property type="match status" value="1"/>
</dbReference>
<accession>A0A7C9N6J0</accession>
<dbReference type="GO" id="GO:0016226">
    <property type="term" value="P:iron-sulfur cluster assembly"/>
    <property type="evidence" value="ECO:0007669"/>
    <property type="project" value="InterPro"/>
</dbReference>
<gene>
    <name evidence="2" type="ORF">GTA51_14480</name>
</gene>
<dbReference type="GO" id="GO:0051536">
    <property type="term" value="F:iron-sulfur cluster binding"/>
    <property type="evidence" value="ECO:0007669"/>
    <property type="project" value="InterPro"/>
</dbReference>
<dbReference type="InterPro" id="IPR002871">
    <property type="entry name" value="NIF_FeS_clus_asmbl_NifU_N"/>
</dbReference>
<dbReference type="OrthoDB" id="5455640at2"/>
<protein>
    <recommendedName>
        <fullName evidence="1">NIF system FeS cluster assembly NifU N-terminal domain-containing protein</fullName>
    </recommendedName>
</protein>
<dbReference type="Gene3D" id="3.90.1010.10">
    <property type="match status" value="1"/>
</dbReference>
<dbReference type="SUPFAM" id="SSF82649">
    <property type="entry name" value="SufE/NifU"/>
    <property type="match status" value="1"/>
</dbReference>
<evidence type="ECO:0000313" key="2">
    <source>
        <dbReference type="EMBL" id="MYL84335.1"/>
    </source>
</evidence>
<evidence type="ECO:0000313" key="3">
    <source>
        <dbReference type="Proteomes" id="UP000482487"/>
    </source>
</evidence>
<dbReference type="Proteomes" id="UP000482487">
    <property type="component" value="Unassembled WGS sequence"/>
</dbReference>
<name>A0A7C9N6J0_9BACT</name>
<comment type="caution">
    <text evidence="2">The sequence shown here is derived from an EMBL/GenBank/DDBJ whole genome shotgun (WGS) entry which is preliminary data.</text>
</comment>
<dbReference type="GO" id="GO:0005506">
    <property type="term" value="F:iron ion binding"/>
    <property type="evidence" value="ECO:0007669"/>
    <property type="project" value="InterPro"/>
</dbReference>
<feature type="domain" description="NIF system FeS cluster assembly NifU N-terminal" evidence="1">
    <location>
        <begin position="22"/>
        <end position="118"/>
    </location>
</feature>
<proteinExistence type="predicted"/>
<reference evidence="2 3" key="1">
    <citation type="submission" date="2020-01" db="EMBL/GenBank/DDBJ databases">
        <title>Genome sequence of Desulfovibrio aerotolerans DSM 16695(T).</title>
        <authorList>
            <person name="Karnachuk O."/>
            <person name="Avakyan M."/>
            <person name="Mardanov A."/>
            <person name="Kadnikov V."/>
            <person name="Ravin N."/>
        </authorList>
    </citation>
    <scope>NUCLEOTIDE SEQUENCE [LARGE SCALE GENOMIC DNA]</scope>
    <source>
        <strain evidence="2 3">DSM 16695</strain>
    </source>
</reference>
<dbReference type="RefSeq" id="WP_160962261.1">
    <property type="nucleotide sequence ID" value="NZ_WVUD01000029.1"/>
</dbReference>
<dbReference type="AlphaFoldDB" id="A0A7C9N6J0"/>